<evidence type="ECO:0000256" key="1">
    <source>
        <dbReference type="ARBA" id="ARBA00000385"/>
    </source>
</evidence>
<dbReference type="NCBIfam" id="TIGR00431">
    <property type="entry name" value="TruB"/>
    <property type="match status" value="1"/>
</dbReference>
<keyword evidence="4 5" id="KW-0413">Isomerase</keyword>
<dbReference type="GO" id="GO:0003723">
    <property type="term" value="F:RNA binding"/>
    <property type="evidence" value="ECO:0007669"/>
    <property type="project" value="InterPro"/>
</dbReference>
<dbReference type="SUPFAM" id="SSF55120">
    <property type="entry name" value="Pseudouridine synthase"/>
    <property type="match status" value="1"/>
</dbReference>
<keyword evidence="3 5" id="KW-0819">tRNA processing</keyword>
<feature type="active site" description="Nucleophile" evidence="5">
    <location>
        <position position="52"/>
    </location>
</feature>
<dbReference type="Proteomes" id="UP000245762">
    <property type="component" value="Unassembled WGS sequence"/>
</dbReference>
<evidence type="ECO:0000313" key="8">
    <source>
        <dbReference type="EMBL" id="PWL40206.1"/>
    </source>
</evidence>
<comment type="function">
    <text evidence="5">Responsible for synthesis of pseudouridine from uracil-55 in the psi GC loop of transfer RNAs.</text>
</comment>
<protein>
    <recommendedName>
        <fullName evidence="5">tRNA pseudouridine synthase B</fullName>
        <ecNumber evidence="5">5.4.99.25</ecNumber>
    </recommendedName>
    <alternativeName>
        <fullName evidence="5">tRNA pseudouridine(55) synthase</fullName>
        <shortName evidence="5">Psi55 synthase</shortName>
    </alternativeName>
    <alternativeName>
        <fullName evidence="5">tRNA pseudouridylate synthase</fullName>
    </alternativeName>
    <alternativeName>
        <fullName evidence="5">tRNA-uridine isomerase</fullName>
    </alternativeName>
</protein>
<dbReference type="Pfam" id="PF01509">
    <property type="entry name" value="TruB_N"/>
    <property type="match status" value="1"/>
</dbReference>
<evidence type="ECO:0000313" key="9">
    <source>
        <dbReference type="Proteomes" id="UP000245762"/>
    </source>
</evidence>
<dbReference type="EMBL" id="QGEG01000001">
    <property type="protein sequence ID" value="PWL40206.1"/>
    <property type="molecule type" value="Genomic_DNA"/>
</dbReference>
<dbReference type="CDD" id="cd02573">
    <property type="entry name" value="PseudoU_synth_EcTruB"/>
    <property type="match status" value="1"/>
</dbReference>
<dbReference type="PANTHER" id="PTHR13767">
    <property type="entry name" value="TRNA-PSEUDOURIDINE SYNTHASE"/>
    <property type="match status" value="1"/>
</dbReference>
<dbReference type="Pfam" id="PF16198">
    <property type="entry name" value="TruB_C_2"/>
    <property type="match status" value="1"/>
</dbReference>
<feature type="domain" description="tRNA pseudouridylate synthase B C-terminal" evidence="7">
    <location>
        <begin position="186"/>
        <end position="220"/>
    </location>
</feature>
<dbReference type="InterPro" id="IPR002501">
    <property type="entry name" value="PsdUridine_synth_N"/>
</dbReference>
<feature type="domain" description="Pseudouridine synthase II N-terminal" evidence="6">
    <location>
        <begin position="37"/>
        <end position="185"/>
    </location>
</feature>
<reference evidence="8 9" key="1">
    <citation type="submission" date="2018-05" db="EMBL/GenBank/DDBJ databases">
        <title>Complete genome sequence of Flagellimonas aquimarina ECD12 isolated from seaweed Ecklonia cava.</title>
        <authorList>
            <person name="Choi S."/>
            <person name="Seong C."/>
        </authorList>
    </citation>
    <scope>NUCLEOTIDE SEQUENCE [LARGE SCALE GENOMIC DNA]</scope>
    <source>
        <strain evidence="8 9">ECD12</strain>
    </source>
</reference>
<proteinExistence type="inferred from homology"/>
<evidence type="ECO:0000259" key="7">
    <source>
        <dbReference type="Pfam" id="PF16198"/>
    </source>
</evidence>
<comment type="caution">
    <text evidence="8">The sequence shown here is derived from an EMBL/GenBank/DDBJ whole genome shotgun (WGS) entry which is preliminary data.</text>
</comment>
<dbReference type="RefSeq" id="WP_109660817.1">
    <property type="nucleotide sequence ID" value="NZ_QGEG01000001.1"/>
</dbReference>
<dbReference type="EC" id="5.4.99.25" evidence="5"/>
<comment type="catalytic activity">
    <reaction evidence="1 5">
        <text>uridine(55) in tRNA = pseudouridine(55) in tRNA</text>
        <dbReference type="Rhea" id="RHEA:42532"/>
        <dbReference type="Rhea" id="RHEA-COMP:10101"/>
        <dbReference type="Rhea" id="RHEA-COMP:10102"/>
        <dbReference type="ChEBI" id="CHEBI:65314"/>
        <dbReference type="ChEBI" id="CHEBI:65315"/>
        <dbReference type="EC" id="5.4.99.25"/>
    </reaction>
</comment>
<dbReference type="PANTHER" id="PTHR13767:SF2">
    <property type="entry name" value="PSEUDOURIDYLATE SYNTHASE TRUB1"/>
    <property type="match status" value="1"/>
</dbReference>
<dbReference type="GO" id="GO:0031119">
    <property type="term" value="P:tRNA pseudouridine synthesis"/>
    <property type="evidence" value="ECO:0007669"/>
    <property type="project" value="UniProtKB-UniRule"/>
</dbReference>
<evidence type="ECO:0000259" key="6">
    <source>
        <dbReference type="Pfam" id="PF01509"/>
    </source>
</evidence>
<sequence length="228" mass="25812">MKTKEDFLNGQILLIDKPLEWSSFQAVNALKWGIRKKFDLKKIKIGHAGTLDPLATGLLIICTGKFTKKIPELQGQVKEYTGSFTLGATTPSFDMETDVDQKFPTKHITEELILSATKQFLGEIEQVPPIFSALKKDGKRLYEFAREGIKVEVKSRKIEIFEFEITQVQLPKIHFRVVCSKGTYIRSLAHDFGKSLQSGAYLSELRRTKIGDFNVINAVTPTVFKENL</sequence>
<dbReference type="Gene3D" id="3.30.2350.10">
    <property type="entry name" value="Pseudouridine synthase"/>
    <property type="match status" value="1"/>
</dbReference>
<evidence type="ECO:0000256" key="3">
    <source>
        <dbReference type="ARBA" id="ARBA00022694"/>
    </source>
</evidence>
<gene>
    <name evidence="5 8" type="primary">truB</name>
    <name evidence="8" type="ORF">DKG77_05115</name>
</gene>
<evidence type="ECO:0000256" key="5">
    <source>
        <dbReference type="HAMAP-Rule" id="MF_01080"/>
    </source>
</evidence>
<dbReference type="InterPro" id="IPR014780">
    <property type="entry name" value="tRNA_psdUridine_synth_TruB"/>
</dbReference>
<accession>A0A316L2Z2</accession>
<evidence type="ECO:0000256" key="4">
    <source>
        <dbReference type="ARBA" id="ARBA00023235"/>
    </source>
</evidence>
<organism evidence="8 9">
    <name type="scientific">Flagellimonas aquimarina</name>
    <dbReference type="NCBI Taxonomy" id="2201895"/>
    <lineage>
        <taxon>Bacteria</taxon>
        <taxon>Pseudomonadati</taxon>
        <taxon>Bacteroidota</taxon>
        <taxon>Flavobacteriia</taxon>
        <taxon>Flavobacteriales</taxon>
        <taxon>Flavobacteriaceae</taxon>
        <taxon>Flagellimonas</taxon>
    </lineage>
</organism>
<dbReference type="OrthoDB" id="9802309at2"/>
<name>A0A316L2Z2_9FLAO</name>
<dbReference type="GO" id="GO:0160148">
    <property type="term" value="F:tRNA pseudouridine(55) synthase activity"/>
    <property type="evidence" value="ECO:0007669"/>
    <property type="project" value="UniProtKB-EC"/>
</dbReference>
<keyword evidence="9" id="KW-1185">Reference proteome</keyword>
<evidence type="ECO:0000256" key="2">
    <source>
        <dbReference type="ARBA" id="ARBA00005642"/>
    </source>
</evidence>
<dbReference type="InterPro" id="IPR020103">
    <property type="entry name" value="PsdUridine_synth_cat_dom_sf"/>
</dbReference>
<dbReference type="HAMAP" id="MF_01080">
    <property type="entry name" value="TruB_bact"/>
    <property type="match status" value="1"/>
</dbReference>
<dbReference type="GO" id="GO:1990481">
    <property type="term" value="P:mRNA pseudouridine synthesis"/>
    <property type="evidence" value="ECO:0007669"/>
    <property type="project" value="TreeGrafter"/>
</dbReference>
<dbReference type="AlphaFoldDB" id="A0A316L2Z2"/>
<dbReference type="InterPro" id="IPR032819">
    <property type="entry name" value="TruB_C"/>
</dbReference>
<comment type="similarity">
    <text evidence="2 5">Belongs to the pseudouridine synthase TruB family. Type 1 subfamily.</text>
</comment>